<name>A0A1F4RZB9_UNCSA</name>
<feature type="signal peptide" evidence="1">
    <location>
        <begin position="1"/>
        <end position="18"/>
    </location>
</feature>
<dbReference type="AlphaFoldDB" id="A0A1F4RZB9"/>
<proteinExistence type="predicted"/>
<accession>A0A1F4RZB9</accession>
<keyword evidence="1" id="KW-0732">Signal</keyword>
<reference evidence="2 3" key="1">
    <citation type="journal article" date="2016" name="Nat. Commun.">
        <title>Thousands of microbial genomes shed light on interconnected biogeochemical processes in an aquifer system.</title>
        <authorList>
            <person name="Anantharaman K."/>
            <person name="Brown C.T."/>
            <person name="Hug L.A."/>
            <person name="Sharon I."/>
            <person name="Castelle C.J."/>
            <person name="Probst A.J."/>
            <person name="Thomas B.C."/>
            <person name="Singh A."/>
            <person name="Wilkins M.J."/>
            <person name="Karaoz U."/>
            <person name="Brodie E.L."/>
            <person name="Williams K.H."/>
            <person name="Hubbard S.S."/>
            <person name="Banfield J.F."/>
        </authorList>
    </citation>
    <scope>NUCLEOTIDE SEQUENCE [LARGE SCALE GENOMIC DNA]</scope>
</reference>
<sequence length="258" mass="29664">MKNLIFVLLFVLSFSSFASGLYKIPVPKNLFNTEFSINTYLQENKKLVTEEKTTFQKQTEENGDFLVITSKIKTLDKDGKYFYTTNQANYQLENNKISAYAQTTKINKEATPYQDLSLTFDWADKEAIFNKKDYKTDKKTSKTIKLTPKTMTARGASFYFQNMITNNIKEDKIKMIIPDGNTYGMNIFISYSPENIKIGDKNISCYRVDLKPDMGFLSGIIPVMHFWFSINAPHPFIRYTGLERGPGSPEIIQEISSL</sequence>
<dbReference type="Proteomes" id="UP000177905">
    <property type="component" value="Unassembled WGS sequence"/>
</dbReference>
<protein>
    <recommendedName>
        <fullName evidence="4">DUF3108 domain-containing protein</fullName>
    </recommendedName>
</protein>
<comment type="caution">
    <text evidence="2">The sequence shown here is derived from an EMBL/GenBank/DDBJ whole genome shotgun (WGS) entry which is preliminary data.</text>
</comment>
<evidence type="ECO:0008006" key="4">
    <source>
        <dbReference type="Google" id="ProtNLM"/>
    </source>
</evidence>
<evidence type="ECO:0000313" key="2">
    <source>
        <dbReference type="EMBL" id="OGC13528.1"/>
    </source>
</evidence>
<dbReference type="EMBL" id="MEUA01000052">
    <property type="protein sequence ID" value="OGC13528.1"/>
    <property type="molecule type" value="Genomic_DNA"/>
</dbReference>
<feature type="chain" id="PRO_5009514348" description="DUF3108 domain-containing protein" evidence="1">
    <location>
        <begin position="19"/>
        <end position="258"/>
    </location>
</feature>
<gene>
    <name evidence="2" type="ORF">A2290_02290</name>
</gene>
<evidence type="ECO:0000256" key="1">
    <source>
        <dbReference type="SAM" id="SignalP"/>
    </source>
</evidence>
<organism evidence="2 3">
    <name type="scientific">candidate division WOR-1 bacterium RIFOXYB2_FULL_36_35</name>
    <dbReference type="NCBI Taxonomy" id="1802578"/>
    <lineage>
        <taxon>Bacteria</taxon>
        <taxon>Bacillati</taxon>
        <taxon>Saganbacteria</taxon>
    </lineage>
</organism>
<evidence type="ECO:0000313" key="3">
    <source>
        <dbReference type="Proteomes" id="UP000177905"/>
    </source>
</evidence>